<dbReference type="Proteomes" id="UP000432048">
    <property type="component" value="Unassembled WGS sequence"/>
</dbReference>
<evidence type="ECO:0000313" key="1">
    <source>
        <dbReference type="EMBL" id="MRJ20219.1"/>
    </source>
</evidence>
<reference evidence="1 2" key="1">
    <citation type="submission" date="2019-08" db="EMBL/GenBank/DDBJ databases">
        <title>Pseudomonas haemolytica sp. nov. isolated from raw milk and skim milk concentrate.</title>
        <authorList>
            <person name="Hofmann K."/>
            <person name="Huptas C."/>
            <person name="Doll E."/>
            <person name="Scherer S."/>
            <person name="Wenning M."/>
        </authorList>
    </citation>
    <scope>NUCLEOTIDE SEQUENCE [LARGE SCALE GENOMIC DNA]</scope>
    <source>
        <strain evidence="1 2">DSM 108988</strain>
    </source>
</reference>
<protein>
    <submittedName>
        <fullName evidence="1">Helix-turn-helix domain-containing protein</fullName>
    </submittedName>
</protein>
<proteinExistence type="predicted"/>
<accession>A0A646NW68</accession>
<gene>
    <name evidence="1" type="ORF">FRT60_07685</name>
</gene>
<evidence type="ECO:0000313" key="2">
    <source>
        <dbReference type="Proteomes" id="UP000432048"/>
    </source>
</evidence>
<name>A0A646NW68_9PSED</name>
<dbReference type="RefSeq" id="WP_162524846.1">
    <property type="nucleotide sequence ID" value="NZ_VOIX01000003.1"/>
</dbReference>
<comment type="caution">
    <text evidence="1">The sequence shown here is derived from an EMBL/GenBank/DDBJ whole genome shotgun (WGS) entry which is preliminary data.</text>
</comment>
<organism evidence="1 2">
    <name type="scientific">Pseudomonas haemolytica</name>
    <dbReference type="NCBI Taxonomy" id="2600065"/>
    <lineage>
        <taxon>Bacteria</taxon>
        <taxon>Pseudomonadati</taxon>
        <taxon>Pseudomonadota</taxon>
        <taxon>Gammaproteobacteria</taxon>
        <taxon>Pseudomonadales</taxon>
        <taxon>Pseudomonadaceae</taxon>
        <taxon>Pseudomonas</taxon>
    </lineage>
</organism>
<dbReference type="AlphaFoldDB" id="A0A646NW68"/>
<dbReference type="EMBL" id="VOIX01000003">
    <property type="protein sequence ID" value="MRJ20219.1"/>
    <property type="molecule type" value="Genomic_DNA"/>
</dbReference>
<sequence>MQHAFALKLITEPTNSIKTPPAPDLLSPAELEPLNARFAANAKKWLIENAPAPKVVSEWNLKNASGRKPKAIENPFYMHIGCMTDWGRYPVFALGIIEGVARLDWHGRAIDVGGKSTPLSVRRLAVVLESLPVITTDSVMDLLRLETRHASRYVKAVELIIPQMMQCRPESLRNEMEGIKTEPKPCEWEDLDTLSAPSTEELARLHYDLRTLTQFKSAEEYEQDHEDELTGARFINVIGPPIRKQHPKRHEVMGLLAQGLSLSEIERLTGVPRKTIRRWQAETLALAA</sequence>